<reference evidence="1" key="2">
    <citation type="submission" date="2015-07" db="EMBL/GenBank/DDBJ databases">
        <title>Plasmids, circular viruses and viroids from rat gut.</title>
        <authorList>
            <person name="Jorgensen T.J."/>
            <person name="Hansen M.A."/>
            <person name="Xu Z."/>
            <person name="Tabak M.A."/>
            <person name="Sorensen S.J."/>
            <person name="Hansen L.H."/>
        </authorList>
    </citation>
    <scope>NUCLEOTIDE SEQUENCE</scope>
    <source>
        <plasmid evidence="1">pRGFK1318</plasmid>
    </source>
</reference>
<dbReference type="EMBL" id="LN853884">
    <property type="protein sequence ID" value="CRY96877.1"/>
    <property type="molecule type" value="Genomic_DNA"/>
</dbReference>
<geneLocation type="plasmid" evidence="1">
    <name>pRGFK1318</name>
</geneLocation>
<dbReference type="InterPro" id="IPR010985">
    <property type="entry name" value="Ribbon_hlx_hlx"/>
</dbReference>
<dbReference type="AlphaFoldDB" id="A0A0H5QM85"/>
<dbReference type="GO" id="GO:0006355">
    <property type="term" value="P:regulation of DNA-templated transcription"/>
    <property type="evidence" value="ECO:0007669"/>
    <property type="project" value="InterPro"/>
</dbReference>
<protein>
    <submittedName>
        <fullName evidence="1">Uncharacterized protein</fullName>
    </submittedName>
</protein>
<sequence length="89" mass="9398">MAKFDIDRVKVQISLSVDLCARVDAIAKEIGMDRSQLCCYFIGKQVKQEEAQAAALASMVNGLPPAVASALKGMLPEGQAVEEDAGASE</sequence>
<evidence type="ECO:0000313" key="1">
    <source>
        <dbReference type="EMBL" id="CRY96877.1"/>
    </source>
</evidence>
<reference evidence="1" key="1">
    <citation type="submission" date="2015-06" db="EMBL/GenBank/DDBJ databases">
        <authorList>
            <person name="Joergensen T."/>
        </authorList>
    </citation>
    <scope>NUCLEOTIDE SEQUENCE</scope>
    <source>
        <plasmid evidence="1">pRGFK1318</plasmid>
    </source>
</reference>
<organism evidence="1">
    <name type="scientific">uncultured prokaryote</name>
    <dbReference type="NCBI Taxonomy" id="198431"/>
    <lineage>
        <taxon>unclassified sequences</taxon>
        <taxon>environmental samples</taxon>
    </lineage>
</organism>
<keyword evidence="1" id="KW-0614">Plasmid</keyword>
<proteinExistence type="predicted"/>
<name>A0A0H5QM85_9ZZZZ</name>
<accession>A0A0H5QM85</accession>
<dbReference type="SUPFAM" id="SSF47598">
    <property type="entry name" value="Ribbon-helix-helix"/>
    <property type="match status" value="1"/>
</dbReference>